<feature type="chain" id="PRO_5029487060" evidence="1">
    <location>
        <begin position="24"/>
        <end position="454"/>
    </location>
</feature>
<organism evidence="2 3">
    <name type="scientific">Dimorphilus gyrociliatus</name>
    <dbReference type="NCBI Taxonomy" id="2664684"/>
    <lineage>
        <taxon>Eukaryota</taxon>
        <taxon>Metazoa</taxon>
        <taxon>Spiralia</taxon>
        <taxon>Lophotrochozoa</taxon>
        <taxon>Annelida</taxon>
        <taxon>Polychaeta</taxon>
        <taxon>Polychaeta incertae sedis</taxon>
        <taxon>Dinophilidae</taxon>
        <taxon>Dimorphilus</taxon>
    </lineage>
</organism>
<dbReference type="AlphaFoldDB" id="A0A7I8W2K9"/>
<reference evidence="2 3" key="1">
    <citation type="submission" date="2020-08" db="EMBL/GenBank/DDBJ databases">
        <authorList>
            <person name="Hejnol A."/>
        </authorList>
    </citation>
    <scope>NUCLEOTIDE SEQUENCE [LARGE SCALE GENOMIC DNA]</scope>
</reference>
<dbReference type="Proteomes" id="UP000549394">
    <property type="component" value="Unassembled WGS sequence"/>
</dbReference>
<keyword evidence="1" id="KW-0732">Signal</keyword>
<evidence type="ECO:0000313" key="3">
    <source>
        <dbReference type="Proteomes" id="UP000549394"/>
    </source>
</evidence>
<gene>
    <name evidence="2" type="ORF">DGYR_LOCUS9000</name>
</gene>
<sequence length="454" mass="52365">MKLEISYIIVLKLLLLFSHRAVGDEESEKMMLGGWVDDVETSESEELYEPAISDEFFDELRLERMNNDFISPPLDNEVERNAVAEWEERCVVLGELFVDIALQYKNCGFMMGLDFIKTMLLRMVSLEKYSERMRTEERKCLTAFRHHIEDVVTHDLSKFSIPNTETKPVYTAIEAIREQWNSDLSIKDAEALYRTSLEDVLPATCNDTFPMMKAFRNNLIGIQTNLAKPIRIGQEKLPIKYTSHMDKFQKITLASKLTSILNRMRTHLREEITKLIVNLESTSNAIGEMKLAAKSALRGQKSMSEEIISEILNSARQVILKNCRTNSMLDCFQLNEFSEQIFHLSIDKVQSNSFLDDHLSLMKKSFHEECKSLGKNCWKSGVKQMIIDRLFILIELRIENSVSEDQVVAMINTLGKDFDDLILIQLTEKINNIAKLIVSIVKFTRIHPPSTFKL</sequence>
<feature type="signal peptide" evidence="1">
    <location>
        <begin position="1"/>
        <end position="23"/>
    </location>
</feature>
<keyword evidence="3" id="KW-1185">Reference proteome</keyword>
<evidence type="ECO:0000313" key="2">
    <source>
        <dbReference type="EMBL" id="CAD5120995.1"/>
    </source>
</evidence>
<name>A0A7I8W2K9_9ANNE</name>
<comment type="caution">
    <text evidence="2">The sequence shown here is derived from an EMBL/GenBank/DDBJ whole genome shotgun (WGS) entry which is preliminary data.</text>
</comment>
<proteinExistence type="predicted"/>
<evidence type="ECO:0000256" key="1">
    <source>
        <dbReference type="SAM" id="SignalP"/>
    </source>
</evidence>
<accession>A0A7I8W2K9</accession>
<dbReference type="EMBL" id="CAJFCJ010000013">
    <property type="protein sequence ID" value="CAD5120995.1"/>
    <property type="molecule type" value="Genomic_DNA"/>
</dbReference>
<protein>
    <submittedName>
        <fullName evidence="2">DgyrCDS9539</fullName>
    </submittedName>
</protein>